<organism evidence="2 3">
    <name type="scientific">Streptomyces djakartensis</name>
    <dbReference type="NCBI Taxonomy" id="68193"/>
    <lineage>
        <taxon>Bacteria</taxon>
        <taxon>Bacillati</taxon>
        <taxon>Actinomycetota</taxon>
        <taxon>Actinomycetes</taxon>
        <taxon>Kitasatosporales</taxon>
        <taxon>Streptomycetaceae</taxon>
        <taxon>Streptomyces</taxon>
    </lineage>
</organism>
<feature type="compositionally biased region" description="Polar residues" evidence="1">
    <location>
        <begin position="1"/>
        <end position="10"/>
    </location>
</feature>
<comment type="caution">
    <text evidence="2">The sequence shown here is derived from an EMBL/GenBank/DDBJ whole genome shotgun (WGS) entry which is preliminary data.</text>
</comment>
<keyword evidence="3" id="KW-1185">Reference proteome</keyword>
<dbReference type="Proteomes" id="UP000653308">
    <property type="component" value="Unassembled WGS sequence"/>
</dbReference>
<gene>
    <name evidence="2" type="ORF">GCM10010384_54620</name>
</gene>
<protein>
    <submittedName>
        <fullName evidence="2">Uncharacterized protein</fullName>
    </submittedName>
</protein>
<name>A0ABQ3A914_9ACTN</name>
<evidence type="ECO:0000313" key="3">
    <source>
        <dbReference type="Proteomes" id="UP000653308"/>
    </source>
</evidence>
<evidence type="ECO:0000256" key="1">
    <source>
        <dbReference type="SAM" id="MobiDB-lite"/>
    </source>
</evidence>
<evidence type="ECO:0000313" key="2">
    <source>
        <dbReference type="EMBL" id="GGY40782.1"/>
    </source>
</evidence>
<reference evidence="3" key="1">
    <citation type="journal article" date="2019" name="Int. J. Syst. Evol. Microbiol.">
        <title>The Global Catalogue of Microorganisms (GCM) 10K type strain sequencing project: providing services to taxonomists for standard genome sequencing and annotation.</title>
        <authorList>
            <consortium name="The Broad Institute Genomics Platform"/>
            <consortium name="The Broad Institute Genome Sequencing Center for Infectious Disease"/>
            <person name="Wu L."/>
            <person name="Ma J."/>
        </authorList>
    </citation>
    <scope>NUCLEOTIDE SEQUENCE [LARGE SCALE GENOMIC DNA]</scope>
    <source>
        <strain evidence="3">JCM 4957</strain>
    </source>
</reference>
<sequence length="105" mass="11370">MPPEASTSRGPISFANGSDREHLVQATSPPAETPARSRRTDTGRGRFAVRTASSHPGPVSWWNHSCDTTSTPMEGSDIRCDFLTRDEGRHPTDTNILPSLCPPSP</sequence>
<feature type="region of interest" description="Disordered" evidence="1">
    <location>
        <begin position="1"/>
        <end position="57"/>
    </location>
</feature>
<accession>A0ABQ3A914</accession>
<dbReference type="EMBL" id="BMWE01000019">
    <property type="protein sequence ID" value="GGY40782.1"/>
    <property type="molecule type" value="Genomic_DNA"/>
</dbReference>
<proteinExistence type="predicted"/>